<evidence type="ECO:0000313" key="4">
    <source>
        <dbReference type="Proteomes" id="UP000537890"/>
    </source>
</evidence>
<dbReference type="InterPro" id="IPR007730">
    <property type="entry name" value="SPOR-like_dom"/>
</dbReference>
<evidence type="ECO:0000256" key="1">
    <source>
        <dbReference type="SAM" id="Phobius"/>
    </source>
</evidence>
<dbReference type="SUPFAM" id="SSF110997">
    <property type="entry name" value="Sporulation related repeat"/>
    <property type="match status" value="1"/>
</dbReference>
<keyword evidence="1" id="KW-0812">Transmembrane</keyword>
<proteinExistence type="predicted"/>
<accession>A0A7Z0MNV4</accession>
<gene>
    <name evidence="3" type="ORF">H0A75_05620</name>
</gene>
<feature type="transmembrane region" description="Helical" evidence="1">
    <location>
        <begin position="9"/>
        <end position="27"/>
    </location>
</feature>
<sequence>MNEILKQRIVGAIVITALAAIFVPMLFDDQVPGVDNFTNELSLPQEPKEDMQPLLDDIPKTAEQVLSKPDPVQVDLQAETIKQSIKDTNLKSWTIQVGSFSKEANALEFRDKLRKSKFTAYVDSVTTGQGTLYRLRVGPELDEKRAQQTQQQLEAQYKVKTLLVSE</sequence>
<evidence type="ECO:0000259" key="2">
    <source>
        <dbReference type="PROSITE" id="PS51724"/>
    </source>
</evidence>
<keyword evidence="1" id="KW-1133">Transmembrane helix</keyword>
<reference evidence="3 4" key="1">
    <citation type="submission" date="2020-05" db="EMBL/GenBank/DDBJ databases">
        <title>Horizontal transmission and recombination maintain forever young bacterial symbiont genomes.</title>
        <authorList>
            <person name="Russell S.L."/>
            <person name="Pepper-Tunick E."/>
            <person name="Svedberg J."/>
            <person name="Byrne A."/>
            <person name="Ruelas Castillo J."/>
            <person name="Vollmers C."/>
            <person name="Beinart R.A."/>
            <person name="Corbett-Detig R."/>
        </authorList>
    </citation>
    <scope>NUCLEOTIDE SEQUENCE [LARGE SCALE GENOMIC DNA]</scope>
    <source>
        <strain evidence="3">4727-3</strain>
    </source>
</reference>
<dbReference type="InterPro" id="IPR036680">
    <property type="entry name" value="SPOR-like_sf"/>
</dbReference>
<dbReference type="PANTHER" id="PTHR38687:SF1">
    <property type="entry name" value="CELL DIVISION PROTEIN DEDD"/>
    <property type="match status" value="1"/>
</dbReference>
<evidence type="ECO:0000313" key="3">
    <source>
        <dbReference type="EMBL" id="NYT47133.1"/>
    </source>
</evidence>
<dbReference type="Pfam" id="PF05036">
    <property type="entry name" value="SPOR"/>
    <property type="match status" value="1"/>
</dbReference>
<comment type="caution">
    <text evidence="3">The sequence shown here is derived from an EMBL/GenBank/DDBJ whole genome shotgun (WGS) entry which is preliminary data.</text>
</comment>
<keyword evidence="1" id="KW-0472">Membrane</keyword>
<dbReference type="GO" id="GO:0042834">
    <property type="term" value="F:peptidoglycan binding"/>
    <property type="evidence" value="ECO:0007669"/>
    <property type="project" value="InterPro"/>
</dbReference>
<dbReference type="InterPro" id="IPR052521">
    <property type="entry name" value="Cell_div_SPOR-domain"/>
</dbReference>
<dbReference type="AlphaFoldDB" id="A0A7Z0MNV4"/>
<dbReference type="Proteomes" id="UP000537890">
    <property type="component" value="Unassembled WGS sequence"/>
</dbReference>
<dbReference type="PROSITE" id="PS51724">
    <property type="entry name" value="SPOR"/>
    <property type="match status" value="1"/>
</dbReference>
<dbReference type="GO" id="GO:0032153">
    <property type="term" value="C:cell division site"/>
    <property type="evidence" value="ECO:0007669"/>
    <property type="project" value="TreeGrafter"/>
</dbReference>
<feature type="domain" description="SPOR" evidence="2">
    <location>
        <begin position="87"/>
        <end position="166"/>
    </location>
</feature>
<dbReference type="GO" id="GO:0030428">
    <property type="term" value="C:cell septum"/>
    <property type="evidence" value="ECO:0007669"/>
    <property type="project" value="TreeGrafter"/>
</dbReference>
<dbReference type="GO" id="GO:0032506">
    <property type="term" value="P:cytokinetic process"/>
    <property type="evidence" value="ECO:0007669"/>
    <property type="project" value="TreeGrafter"/>
</dbReference>
<organism evidence="3 4">
    <name type="scientific">Candidatus Methanofishera endochildressiae</name>
    <dbReference type="NCBI Taxonomy" id="2738884"/>
    <lineage>
        <taxon>Bacteria</taxon>
        <taxon>Pseudomonadati</taxon>
        <taxon>Pseudomonadota</taxon>
        <taxon>Gammaproteobacteria</taxon>
        <taxon>Candidatus Methanofishera</taxon>
    </lineage>
</organism>
<name>A0A7Z0MNV4_9GAMM</name>
<dbReference type="EMBL" id="JACCHS010000091">
    <property type="protein sequence ID" value="NYT47133.1"/>
    <property type="molecule type" value="Genomic_DNA"/>
</dbReference>
<dbReference type="PANTHER" id="PTHR38687">
    <property type="entry name" value="CELL DIVISION PROTEIN DEDD-RELATED"/>
    <property type="match status" value="1"/>
</dbReference>
<dbReference type="Gene3D" id="3.30.70.1070">
    <property type="entry name" value="Sporulation related repeat"/>
    <property type="match status" value="1"/>
</dbReference>
<protein>
    <submittedName>
        <fullName evidence="3">SPOR domain-containing protein</fullName>
    </submittedName>
</protein>